<dbReference type="Pfam" id="PF00096">
    <property type="entry name" value="zf-C2H2"/>
    <property type="match status" value="2"/>
</dbReference>
<evidence type="ECO:0000256" key="4">
    <source>
        <dbReference type="ARBA" id="ARBA00023015"/>
    </source>
</evidence>
<evidence type="ECO:0000256" key="6">
    <source>
        <dbReference type="ARBA" id="ARBA00023242"/>
    </source>
</evidence>
<evidence type="ECO:0000313" key="11">
    <source>
        <dbReference type="Proteomes" id="UP000014480"/>
    </source>
</evidence>
<keyword evidence="5" id="KW-0804">Transcription</keyword>
<feature type="compositionally biased region" description="Low complexity" evidence="8">
    <location>
        <begin position="98"/>
        <end position="109"/>
    </location>
</feature>
<reference evidence="11" key="1">
    <citation type="journal article" date="2013" name="New Phytol.">
        <title>Comparative genomic and transcriptomic analyses reveal the hemibiotrophic stage shift of Colletotrichum fungi.</title>
        <authorList>
            <person name="Gan P."/>
            <person name="Ikeda K."/>
            <person name="Irieda H."/>
            <person name="Narusaka M."/>
            <person name="O'Connell R.J."/>
            <person name="Narusaka Y."/>
            <person name="Takano Y."/>
            <person name="Kubo Y."/>
            <person name="Shirasu K."/>
        </authorList>
    </citation>
    <scope>NUCLEOTIDE SEQUENCE [LARGE SCALE GENOMIC DNA]</scope>
    <source>
        <strain evidence="11">104-T / ATCC 96160 / CBS 514.97 / LARS 414 / MAFF 240422</strain>
    </source>
</reference>
<evidence type="ECO:0000256" key="3">
    <source>
        <dbReference type="ARBA" id="ARBA00022833"/>
    </source>
</evidence>
<evidence type="ECO:0000256" key="8">
    <source>
        <dbReference type="SAM" id="MobiDB-lite"/>
    </source>
</evidence>
<evidence type="ECO:0000259" key="9">
    <source>
        <dbReference type="PROSITE" id="PS50157"/>
    </source>
</evidence>
<sequence>MHPERQPGDFSCPECSRRFNRVENLKRHQKTHQSHLPHVCDLCRRQFSRSDLLKKHRATHKKDGRLEEEADNEDANHGSKKRKFSFVLENYGETIVDPSITTSKPTPSSREGIAACGQSPYRKQPGFEQDEPQAAARSFDFSSFMLQDEETCDFDTAQWFTADFYHAVQETTDHRQHAHAVDPCKGLDDVVAQDLWNWLGQVEDTDVSESGFFGASSPELHQPDIGLRDTSPPNVPSQEDAIAFAWNPSSDAIKQTSPISIPSQHPLRLEHNARFDLTDATWARVQSFLQDRNGRPESLTFPSSPNVNIFLGLFFEKHYEQTPVLHLPALNTNKLSPALLSIMVAIGATYSRIRHARRFAILLAERARLNLDGLVGRDRRLTRDPETIYAYALLCYFGLWCGNKGAFEAAEALRGTLVTYARRLPKHCFETKEAADFGDDVTGRWRAWIRAESRRRLCWFVFMIDSQFPAILNMKAMLSTAEVSSWVCPGDEALWHASSAESWAVFMRGRSPPVSTFAQVLCGPVSHDKGEARRPNSWTVFLVLCTLASRSLEWSHDWEVYRTTRLELERLPKGQKQFSQEINKKEMLLRQLHEEIPESLCAWQTATTGFTRTAKDSGYEDTFFRSTAKMLVGLARMHLNTSISDIQGALGKGGRDAEMDAVERFKSSFGYLTRPSLPSASASDETPSDRATSKRLAGPRAEVTSRRFPL</sequence>
<protein>
    <submittedName>
        <fullName evidence="10">Transcription factor btd</fullName>
    </submittedName>
</protein>
<feature type="compositionally biased region" description="Polar residues" evidence="8">
    <location>
        <begin position="676"/>
        <end position="685"/>
    </location>
</feature>
<feature type="region of interest" description="Disordered" evidence="8">
    <location>
        <begin position="97"/>
        <end position="133"/>
    </location>
</feature>
<organism evidence="10 11">
    <name type="scientific">Colletotrichum orbiculare (strain 104-T / ATCC 96160 / CBS 514.97 / LARS 414 / MAFF 240422)</name>
    <name type="common">Cucumber anthracnose fungus</name>
    <name type="synonym">Colletotrichum lagenarium</name>
    <dbReference type="NCBI Taxonomy" id="1213857"/>
    <lineage>
        <taxon>Eukaryota</taxon>
        <taxon>Fungi</taxon>
        <taxon>Dikarya</taxon>
        <taxon>Ascomycota</taxon>
        <taxon>Pezizomycotina</taxon>
        <taxon>Sordariomycetes</taxon>
        <taxon>Hypocreomycetidae</taxon>
        <taxon>Glomerellales</taxon>
        <taxon>Glomerellaceae</taxon>
        <taxon>Colletotrichum</taxon>
        <taxon>Colletotrichum orbiculare species complex</taxon>
    </lineage>
</organism>
<dbReference type="FunFam" id="3.30.160.60:FF:000446">
    <property type="entry name" value="Zinc finger protein"/>
    <property type="match status" value="1"/>
</dbReference>
<dbReference type="STRING" id="1213857.A0A484FJK0"/>
<dbReference type="OrthoDB" id="1405595at2759"/>
<evidence type="ECO:0000256" key="7">
    <source>
        <dbReference type="PROSITE-ProRule" id="PRU00042"/>
    </source>
</evidence>
<keyword evidence="2 7" id="KW-0863">Zinc-finger</keyword>
<evidence type="ECO:0000313" key="10">
    <source>
        <dbReference type="EMBL" id="TDZ18018.1"/>
    </source>
</evidence>
<evidence type="ECO:0000256" key="1">
    <source>
        <dbReference type="ARBA" id="ARBA00022723"/>
    </source>
</evidence>
<feature type="domain" description="C2H2-type" evidence="9">
    <location>
        <begin position="10"/>
        <end position="37"/>
    </location>
</feature>
<dbReference type="GO" id="GO:0006351">
    <property type="term" value="P:DNA-templated transcription"/>
    <property type="evidence" value="ECO:0007669"/>
    <property type="project" value="InterPro"/>
</dbReference>
<dbReference type="GO" id="GO:0008270">
    <property type="term" value="F:zinc ion binding"/>
    <property type="evidence" value="ECO:0007669"/>
    <property type="project" value="UniProtKB-KW"/>
</dbReference>
<dbReference type="CDD" id="cd12148">
    <property type="entry name" value="fungal_TF_MHR"/>
    <property type="match status" value="1"/>
</dbReference>
<dbReference type="PANTHER" id="PTHR47660">
    <property type="entry name" value="TRANSCRIPTION FACTOR WITH C2H2 AND ZN(2)-CYS(6) DNA BINDING DOMAIN (EUROFUNG)-RELATED-RELATED"/>
    <property type="match status" value="1"/>
</dbReference>
<dbReference type="EMBL" id="AMCV02000025">
    <property type="protein sequence ID" value="TDZ18018.1"/>
    <property type="molecule type" value="Genomic_DNA"/>
</dbReference>
<accession>A0A484FJK0</accession>
<dbReference type="InterPro" id="IPR036236">
    <property type="entry name" value="Znf_C2H2_sf"/>
</dbReference>
<proteinExistence type="predicted"/>
<comment type="caution">
    <text evidence="10">The sequence shown here is derived from an EMBL/GenBank/DDBJ whole genome shotgun (WGS) entry which is preliminary data.</text>
</comment>
<dbReference type="PANTHER" id="PTHR47660:SF2">
    <property type="entry name" value="TRANSCRIPTION FACTOR WITH C2H2 AND ZN(2)-CYS(6) DNA BINDING DOMAIN (EUROFUNG)"/>
    <property type="match status" value="1"/>
</dbReference>
<feature type="compositionally biased region" description="Basic residues" evidence="8">
    <location>
        <begin position="54"/>
        <end position="63"/>
    </location>
</feature>
<dbReference type="PROSITE" id="PS00028">
    <property type="entry name" value="ZINC_FINGER_C2H2_1"/>
    <property type="match status" value="2"/>
</dbReference>
<dbReference type="SMART" id="SM00355">
    <property type="entry name" value="ZnF_C2H2"/>
    <property type="match status" value="2"/>
</dbReference>
<dbReference type="AlphaFoldDB" id="A0A484FJK0"/>
<name>A0A484FJK0_COLOR</name>
<keyword evidence="1" id="KW-0479">Metal-binding</keyword>
<dbReference type="InterPro" id="IPR013087">
    <property type="entry name" value="Znf_C2H2_type"/>
</dbReference>
<dbReference type="Pfam" id="PF04082">
    <property type="entry name" value="Fungal_trans"/>
    <property type="match status" value="1"/>
</dbReference>
<dbReference type="InterPro" id="IPR007219">
    <property type="entry name" value="XnlR_reg_dom"/>
</dbReference>
<keyword evidence="11" id="KW-1185">Reference proteome</keyword>
<reference evidence="11" key="2">
    <citation type="journal article" date="2019" name="Mol. Plant Microbe Interact.">
        <title>Genome sequence resources for four phytopathogenic fungi from the Colletotrichum orbiculare species complex.</title>
        <authorList>
            <person name="Gan P."/>
            <person name="Tsushima A."/>
            <person name="Narusaka M."/>
            <person name="Narusaka Y."/>
            <person name="Takano Y."/>
            <person name="Kubo Y."/>
            <person name="Shirasu K."/>
        </authorList>
    </citation>
    <scope>GENOME REANNOTATION</scope>
    <source>
        <strain evidence="11">104-T / ATCC 96160 / CBS 514.97 / LARS 414 / MAFF 240422</strain>
    </source>
</reference>
<evidence type="ECO:0000256" key="5">
    <source>
        <dbReference type="ARBA" id="ARBA00023163"/>
    </source>
</evidence>
<dbReference type="PROSITE" id="PS50157">
    <property type="entry name" value="ZINC_FINGER_C2H2_2"/>
    <property type="match status" value="2"/>
</dbReference>
<dbReference type="Proteomes" id="UP000014480">
    <property type="component" value="Unassembled WGS sequence"/>
</dbReference>
<dbReference type="GO" id="GO:0003677">
    <property type="term" value="F:DNA binding"/>
    <property type="evidence" value="ECO:0007669"/>
    <property type="project" value="InterPro"/>
</dbReference>
<feature type="region of interest" description="Disordered" evidence="8">
    <location>
        <begin position="673"/>
        <end position="710"/>
    </location>
</feature>
<keyword evidence="6" id="KW-0539">Nucleus</keyword>
<keyword evidence="4" id="KW-0805">Transcription regulation</keyword>
<gene>
    <name evidence="10" type="primary">btd</name>
    <name evidence="10" type="ORF">Cob_v008817</name>
</gene>
<keyword evidence="3" id="KW-0862">Zinc</keyword>
<feature type="domain" description="C2H2-type" evidence="9">
    <location>
        <begin position="38"/>
        <end position="65"/>
    </location>
</feature>
<evidence type="ECO:0000256" key="2">
    <source>
        <dbReference type="ARBA" id="ARBA00022771"/>
    </source>
</evidence>
<dbReference type="SUPFAM" id="SSF57667">
    <property type="entry name" value="beta-beta-alpha zinc fingers"/>
    <property type="match status" value="1"/>
</dbReference>
<dbReference type="Gene3D" id="3.30.160.60">
    <property type="entry name" value="Classic Zinc Finger"/>
    <property type="match status" value="2"/>
</dbReference>
<feature type="region of interest" description="Disordered" evidence="8">
    <location>
        <begin position="54"/>
        <end position="81"/>
    </location>
</feature>